<dbReference type="InterPro" id="IPR011042">
    <property type="entry name" value="6-blade_b-propeller_TolB-like"/>
</dbReference>
<evidence type="ECO:0000256" key="4">
    <source>
        <dbReference type="ARBA" id="ARBA00022825"/>
    </source>
</evidence>
<keyword evidence="8" id="KW-1185">Reference proteome</keyword>
<dbReference type="AlphaFoldDB" id="A0A143PGZ7"/>
<dbReference type="PANTHER" id="PTHR42776:SF27">
    <property type="entry name" value="DIPEPTIDYL PEPTIDASE FAMILY MEMBER 6"/>
    <property type="match status" value="1"/>
</dbReference>
<evidence type="ECO:0000256" key="3">
    <source>
        <dbReference type="ARBA" id="ARBA00022801"/>
    </source>
</evidence>
<evidence type="ECO:0000313" key="8">
    <source>
        <dbReference type="Proteomes" id="UP000076079"/>
    </source>
</evidence>
<dbReference type="STRING" id="1855912.LuPra_00723"/>
<sequence precursor="true">MEMCVLQRDFRMRPVQAVLAVVLVASSATAQPRGLVPADFYKEVTVEEVAMRPQGDMVAFTVMTIVEKENTRHREIWLQPLQNGKALGAAFPFTSPTENSAQPRWSPDGALLAFTSRRDKDENTTWFARVGGTGGEAFHVDGVSAEPVWSPDGKWIAYVKAPMRDGDHDGTADKKDEHEGWVAPDALTKTLDAKRFDGRVITSTRYKSNGTLTWLPHYSTKDVAQVFVVPAAGGTPVQLTRLTFAPSQLTWTPDSATILFSADPSQDDEYKQDPTSDLYAIGRTGGEPRLLTAAAGSERAPVVSRQGTRLAFQSVPGRGAETDILVVDIASDGTFRGQPRNLTADWNRVPGVPRWSPDGRAIRFDAEFSGNAHVFEVPVTGKATVRAVTMGDRTIKAASDSRDGAWMAYTVDTPLSPPELFVAAGVGSSEEQLTHLNAAWLAGVTLQPAERLTWKVGNGTEIEGWLVKPIGYVPGRSYPMVLKIHGGPHTQYGNTWFRTFHVLSASGFFVLYPNPRGSSGYGHAFTYATKAKWGELDTEDYLKGVDAALARYRDIDPKRVGVSGGSYGGYMTNWLSATTTRFAAAVTSRSITNWESWYGASDAQPLTEFEFNGPPWEQRELYRRLSPISYVEKVTIPTLIIHSENDYRTPIADGEQWFMALKKRKVPVEMVRYPRSTHDLSRTGEPWLLVDRLERIRSWFDHWLNTQASARPATTPSLP</sequence>
<dbReference type="KEGG" id="abac:LuPra_00723"/>
<comment type="similarity">
    <text evidence="1">Belongs to the peptidase S9C family.</text>
</comment>
<dbReference type="GO" id="GO:0006508">
    <property type="term" value="P:proteolysis"/>
    <property type="evidence" value="ECO:0007669"/>
    <property type="project" value="UniProtKB-KW"/>
</dbReference>
<gene>
    <name evidence="7" type="primary">ptpA_3</name>
    <name evidence="7" type="ORF">LuPra_00723</name>
</gene>
<keyword evidence="5" id="KW-0732">Signal</keyword>
<dbReference type="InterPro" id="IPR001375">
    <property type="entry name" value="Peptidase_S9_cat"/>
</dbReference>
<keyword evidence="2" id="KW-0645">Protease</keyword>
<evidence type="ECO:0000259" key="6">
    <source>
        <dbReference type="Pfam" id="PF00326"/>
    </source>
</evidence>
<dbReference type="InterPro" id="IPR029058">
    <property type="entry name" value="AB_hydrolase_fold"/>
</dbReference>
<feature type="signal peptide" evidence="5">
    <location>
        <begin position="1"/>
        <end position="30"/>
    </location>
</feature>
<organism evidence="7 8">
    <name type="scientific">Luteitalea pratensis</name>
    <dbReference type="NCBI Taxonomy" id="1855912"/>
    <lineage>
        <taxon>Bacteria</taxon>
        <taxon>Pseudomonadati</taxon>
        <taxon>Acidobacteriota</taxon>
        <taxon>Vicinamibacteria</taxon>
        <taxon>Vicinamibacterales</taxon>
        <taxon>Vicinamibacteraceae</taxon>
        <taxon>Luteitalea</taxon>
    </lineage>
</organism>
<feature type="domain" description="Peptidase S9 prolyl oligopeptidase catalytic" evidence="6">
    <location>
        <begin position="499"/>
        <end position="706"/>
    </location>
</feature>
<dbReference type="Gene3D" id="3.40.50.1820">
    <property type="entry name" value="alpha/beta hydrolase"/>
    <property type="match status" value="1"/>
</dbReference>
<dbReference type="EMBL" id="CP015136">
    <property type="protein sequence ID" value="AMY07550.1"/>
    <property type="molecule type" value="Genomic_DNA"/>
</dbReference>
<keyword evidence="4" id="KW-0720">Serine protease</keyword>
<dbReference type="PANTHER" id="PTHR42776">
    <property type="entry name" value="SERINE PEPTIDASE S9 FAMILY MEMBER"/>
    <property type="match status" value="1"/>
</dbReference>
<keyword evidence="3 7" id="KW-0378">Hydrolase</keyword>
<dbReference type="EC" id="3.4.14.12" evidence="7"/>
<protein>
    <submittedName>
        <fullName evidence="7">Prolyl tripeptidyl peptidase</fullName>
        <ecNumber evidence="7">3.4.14.12</ecNumber>
    </submittedName>
</protein>
<dbReference type="InterPro" id="IPR011659">
    <property type="entry name" value="WD40"/>
</dbReference>
<reference evidence="7 8" key="1">
    <citation type="journal article" date="2016" name="Genome Announc.">
        <title>First Complete Genome Sequence of a Subdivision 6 Acidobacterium Strain.</title>
        <authorList>
            <person name="Huang S."/>
            <person name="Vieira S."/>
            <person name="Bunk B."/>
            <person name="Riedel T."/>
            <person name="Sproer C."/>
            <person name="Overmann J."/>
        </authorList>
    </citation>
    <scope>NUCLEOTIDE SEQUENCE [LARGE SCALE GENOMIC DNA]</scope>
    <source>
        <strain evidence="8">DSM 100886 HEG_-6_39</strain>
    </source>
</reference>
<dbReference type="Gene3D" id="2.120.10.30">
    <property type="entry name" value="TolB, C-terminal domain"/>
    <property type="match status" value="2"/>
</dbReference>
<evidence type="ECO:0000313" key="7">
    <source>
        <dbReference type="EMBL" id="AMY07550.1"/>
    </source>
</evidence>
<dbReference type="FunFam" id="3.40.50.1820:FF:000028">
    <property type="entry name" value="S9 family peptidase"/>
    <property type="match status" value="1"/>
</dbReference>
<dbReference type="SUPFAM" id="SSF82171">
    <property type="entry name" value="DPP6 N-terminal domain-like"/>
    <property type="match status" value="1"/>
</dbReference>
<dbReference type="Pfam" id="PF00326">
    <property type="entry name" value="Peptidase_S9"/>
    <property type="match status" value="1"/>
</dbReference>
<feature type="chain" id="PRO_5007511301" evidence="5">
    <location>
        <begin position="31"/>
        <end position="719"/>
    </location>
</feature>
<evidence type="ECO:0000256" key="5">
    <source>
        <dbReference type="SAM" id="SignalP"/>
    </source>
</evidence>
<dbReference type="SUPFAM" id="SSF53474">
    <property type="entry name" value="alpha/beta-Hydrolases"/>
    <property type="match status" value="1"/>
</dbReference>
<dbReference type="Proteomes" id="UP000076079">
    <property type="component" value="Chromosome"/>
</dbReference>
<reference evidence="8" key="2">
    <citation type="submission" date="2016-04" db="EMBL/GenBank/DDBJ databases">
        <title>First Complete Genome Sequence of a Subdivision 6 Acidobacterium.</title>
        <authorList>
            <person name="Huang S."/>
            <person name="Vieira S."/>
            <person name="Bunk B."/>
            <person name="Riedel T."/>
            <person name="Sproeer C."/>
            <person name="Overmann J."/>
        </authorList>
    </citation>
    <scope>NUCLEOTIDE SEQUENCE [LARGE SCALE GENOMIC DNA]</scope>
    <source>
        <strain evidence="8">DSM 100886 HEG_-6_39</strain>
    </source>
</reference>
<accession>A0A143PGZ7</accession>
<dbReference type="OrthoDB" id="108903at2"/>
<evidence type="ECO:0000256" key="1">
    <source>
        <dbReference type="ARBA" id="ARBA00010040"/>
    </source>
</evidence>
<dbReference type="GO" id="GO:0004252">
    <property type="term" value="F:serine-type endopeptidase activity"/>
    <property type="evidence" value="ECO:0007669"/>
    <property type="project" value="TreeGrafter"/>
</dbReference>
<evidence type="ECO:0000256" key="2">
    <source>
        <dbReference type="ARBA" id="ARBA00022670"/>
    </source>
</evidence>
<proteinExistence type="inferred from homology"/>
<name>A0A143PGZ7_LUTPR</name>
<dbReference type="Pfam" id="PF07676">
    <property type="entry name" value="PD40"/>
    <property type="match status" value="2"/>
</dbReference>